<dbReference type="GO" id="GO:0005758">
    <property type="term" value="C:mitochondrial intermembrane space"/>
    <property type="evidence" value="ECO:0007669"/>
    <property type="project" value="UniProtKB-SubCell"/>
</dbReference>
<evidence type="ECO:0000256" key="8">
    <source>
        <dbReference type="PROSITE-ProRule" id="PRU00433"/>
    </source>
</evidence>
<evidence type="ECO:0000256" key="10">
    <source>
        <dbReference type="RuleBase" id="RU004427"/>
    </source>
</evidence>
<evidence type="ECO:0000313" key="12">
    <source>
        <dbReference type="EMBL" id="KAF0726513.1"/>
    </source>
</evidence>
<dbReference type="InterPro" id="IPR002327">
    <property type="entry name" value="Cyt_c_1A/1B"/>
</dbReference>
<proteinExistence type="inferred from homology"/>
<keyword evidence="10" id="KW-0679">Respiratory chain</keyword>
<dbReference type="Gene3D" id="1.10.760.10">
    <property type="entry name" value="Cytochrome c-like domain"/>
    <property type="match status" value="1"/>
</dbReference>
<dbReference type="PROSITE" id="PS51007">
    <property type="entry name" value="CYTC"/>
    <property type="match status" value="1"/>
</dbReference>
<comment type="PTM">
    <text evidence="10">Binds 1 heme group per subunit.</text>
</comment>
<dbReference type="EMBL" id="VJMI01015565">
    <property type="protein sequence ID" value="KAF0726513.1"/>
    <property type="molecule type" value="Genomic_DNA"/>
</dbReference>
<dbReference type="AlphaFoldDB" id="A0A6A5A7U1"/>
<comment type="caution">
    <text evidence="12">The sequence shown here is derived from an EMBL/GenBank/DDBJ whole genome shotgun (WGS) entry which is preliminary data.</text>
</comment>
<reference evidence="12 13" key="1">
    <citation type="submission" date="2019-06" db="EMBL/GenBank/DDBJ databases">
        <title>Genomics analysis of Aphanomyces spp. identifies a new class of oomycete effector associated with host adaptation.</title>
        <authorList>
            <person name="Gaulin E."/>
        </authorList>
    </citation>
    <scope>NUCLEOTIDE SEQUENCE [LARGE SCALE GENOMIC DNA]</scope>
    <source>
        <strain evidence="12 13">E</strain>
    </source>
</reference>
<dbReference type="Pfam" id="PF00034">
    <property type="entry name" value="Cytochrom_C"/>
    <property type="match status" value="1"/>
</dbReference>
<comment type="similarity">
    <text evidence="2 9">Belongs to the cytochrome c family.</text>
</comment>
<keyword evidence="3 10" id="KW-0813">Transport</keyword>
<gene>
    <name evidence="12" type="ORF">AaE_009605</name>
</gene>
<evidence type="ECO:0000256" key="1">
    <source>
        <dbReference type="ARBA" id="ARBA00004569"/>
    </source>
</evidence>
<dbReference type="Proteomes" id="UP000469452">
    <property type="component" value="Unassembled WGS sequence"/>
</dbReference>
<dbReference type="PANTHER" id="PTHR11961">
    <property type="entry name" value="CYTOCHROME C"/>
    <property type="match status" value="1"/>
</dbReference>
<keyword evidence="5 8" id="KW-0479">Metal-binding</keyword>
<evidence type="ECO:0000313" key="13">
    <source>
        <dbReference type="Proteomes" id="UP000469452"/>
    </source>
</evidence>
<dbReference type="InterPro" id="IPR009056">
    <property type="entry name" value="Cyt_c-like_dom"/>
</dbReference>
<organism evidence="12 13">
    <name type="scientific">Aphanomyces astaci</name>
    <name type="common">Crayfish plague agent</name>
    <dbReference type="NCBI Taxonomy" id="112090"/>
    <lineage>
        <taxon>Eukaryota</taxon>
        <taxon>Sar</taxon>
        <taxon>Stramenopiles</taxon>
        <taxon>Oomycota</taxon>
        <taxon>Saprolegniomycetes</taxon>
        <taxon>Saprolegniales</taxon>
        <taxon>Verrucalvaceae</taxon>
        <taxon>Aphanomyces</taxon>
    </lineage>
</organism>
<keyword evidence="6 10" id="KW-0249">Electron transport</keyword>
<keyword evidence="10" id="KW-0496">Mitochondrion</keyword>
<accession>A0A6A5A7U1</accession>
<evidence type="ECO:0000256" key="6">
    <source>
        <dbReference type="ARBA" id="ARBA00022982"/>
    </source>
</evidence>
<keyword evidence="4 8" id="KW-0349">Heme</keyword>
<dbReference type="GO" id="GO:0009055">
    <property type="term" value="F:electron transfer activity"/>
    <property type="evidence" value="ECO:0007669"/>
    <property type="project" value="InterPro"/>
</dbReference>
<feature type="domain" description="Cytochrome c" evidence="11">
    <location>
        <begin position="52"/>
        <end position="153"/>
    </location>
</feature>
<protein>
    <recommendedName>
        <fullName evidence="11">Cytochrome c domain-containing protein</fullName>
    </recommendedName>
</protein>
<keyword evidence="7 8" id="KW-0408">Iron</keyword>
<evidence type="ECO:0000256" key="5">
    <source>
        <dbReference type="ARBA" id="ARBA00022723"/>
    </source>
</evidence>
<dbReference type="VEuPathDB" id="FungiDB:H257_09334"/>
<dbReference type="GO" id="GO:0020037">
    <property type="term" value="F:heme binding"/>
    <property type="evidence" value="ECO:0007669"/>
    <property type="project" value="InterPro"/>
</dbReference>
<comment type="function">
    <text evidence="10">Electron carrier protein. The oxidized form of the cytochrome c heme group can accept an electron from the heme group of the cytochrome c1 subunit of cytochrome reductase. Cytochrome c then transfers this electron to the cytochrome oxidase complex, the final protein carrier in the mitochondrial electron-transport chain.</text>
</comment>
<evidence type="ECO:0000256" key="7">
    <source>
        <dbReference type="ARBA" id="ARBA00023004"/>
    </source>
</evidence>
<dbReference type="InterPro" id="IPR036909">
    <property type="entry name" value="Cyt_c-like_dom_sf"/>
</dbReference>
<dbReference type="GO" id="GO:0046872">
    <property type="term" value="F:metal ion binding"/>
    <property type="evidence" value="ECO:0007669"/>
    <property type="project" value="UniProtKB-KW"/>
</dbReference>
<evidence type="ECO:0000256" key="2">
    <source>
        <dbReference type="ARBA" id="ARBA00006488"/>
    </source>
</evidence>
<dbReference type="SUPFAM" id="SSF46626">
    <property type="entry name" value="Cytochrome c"/>
    <property type="match status" value="1"/>
</dbReference>
<name>A0A6A5A7U1_APHAT</name>
<dbReference type="FunFam" id="1.10.760.10:FF:000001">
    <property type="entry name" value="Cytochrome c iso-1"/>
    <property type="match status" value="1"/>
</dbReference>
<comment type="subcellular location">
    <subcellularLocation>
        <location evidence="1">Mitochondrion intermembrane space</location>
    </subcellularLocation>
</comment>
<dbReference type="PRINTS" id="PR00604">
    <property type="entry name" value="CYTCHRMECIAB"/>
</dbReference>
<evidence type="ECO:0000256" key="9">
    <source>
        <dbReference type="RuleBase" id="RU004426"/>
    </source>
</evidence>
<evidence type="ECO:0000256" key="4">
    <source>
        <dbReference type="ARBA" id="ARBA00022617"/>
    </source>
</evidence>
<evidence type="ECO:0000259" key="11">
    <source>
        <dbReference type="PROSITE" id="PS51007"/>
    </source>
</evidence>
<sequence>MCLAHRVSTERCDLIGGNEVTDTAHVEAGVGISPFLNLIQKVKMVAIAGGEGDAASGAKIFKTKCAQCHTVAAGEAHKQGPNLHGLINRQSGQAENYSYSAANKNSGVVWTDETLFEYLLAPKKYIKGTKMVFAGLKKPSERRDLIAYLIESTK</sequence>
<evidence type="ECO:0000256" key="3">
    <source>
        <dbReference type="ARBA" id="ARBA00022448"/>
    </source>
</evidence>